<proteinExistence type="inferred from homology"/>
<feature type="signal peptide" evidence="4">
    <location>
        <begin position="1"/>
        <end position="25"/>
    </location>
</feature>
<sequence>MKTSPKFPLFLYISILILISSSAIAQVKICSWNIQHFGKSKSAQEMEFIANTLKDFDVIAIQEVVAGNGGPQAVARLADQLNRKGQKWDYAISEPTQGTPYSSERYAFIWKTAKVQRLGKPWLDKNYELEIDREPFCMDFKYKDAEFTVVSLHAIPKNKQPETELKYLKFLPDLYTSKNLVFLGDFNTAEDNSVFIPLKNMCYLPALIDQKTSLRTKCTPHCLASEYDNIFVESEKVQLLKSGVVHFYESFPDLKAARKISDHIPVWAEIDFPKKEEILASDKQMEGAYLN</sequence>
<gene>
    <name evidence="6" type="ORF">ACFQ1G_07060</name>
</gene>
<keyword evidence="6" id="KW-0255">Endonuclease</keyword>
<evidence type="ECO:0000256" key="4">
    <source>
        <dbReference type="SAM" id="SignalP"/>
    </source>
</evidence>
<dbReference type="SUPFAM" id="SSF56219">
    <property type="entry name" value="DNase I-like"/>
    <property type="match status" value="1"/>
</dbReference>
<evidence type="ECO:0000313" key="6">
    <source>
        <dbReference type="EMBL" id="MFD0976545.1"/>
    </source>
</evidence>
<accession>A0ABW3IFK1</accession>
<dbReference type="PANTHER" id="PTHR11371">
    <property type="entry name" value="DEOXYRIBONUCLEASE"/>
    <property type="match status" value="1"/>
</dbReference>
<protein>
    <submittedName>
        <fullName evidence="6">Endonuclease/exonuclease/phosphatase family protein</fullName>
    </submittedName>
</protein>
<evidence type="ECO:0000256" key="1">
    <source>
        <dbReference type="ARBA" id="ARBA00007359"/>
    </source>
</evidence>
<comment type="caution">
    <text evidence="6">The sequence shown here is derived from an EMBL/GenBank/DDBJ whole genome shotgun (WGS) entry which is preliminary data.</text>
</comment>
<comment type="similarity">
    <text evidence="1">Belongs to the DNase I family.</text>
</comment>
<dbReference type="InterPro" id="IPR016202">
    <property type="entry name" value="DNase_I"/>
</dbReference>
<keyword evidence="4" id="KW-0732">Signal</keyword>
<keyword evidence="7" id="KW-1185">Reference proteome</keyword>
<dbReference type="InterPro" id="IPR036691">
    <property type="entry name" value="Endo/exonu/phosph_ase_sf"/>
</dbReference>
<evidence type="ECO:0000259" key="5">
    <source>
        <dbReference type="Pfam" id="PF03372"/>
    </source>
</evidence>
<keyword evidence="3" id="KW-0378">Hydrolase</keyword>
<dbReference type="Proteomes" id="UP001597100">
    <property type="component" value="Unassembled WGS sequence"/>
</dbReference>
<dbReference type="RefSeq" id="WP_380737969.1">
    <property type="nucleotide sequence ID" value="NZ_JBHTJP010000032.1"/>
</dbReference>
<keyword evidence="2" id="KW-0540">Nuclease</keyword>
<reference evidence="7" key="1">
    <citation type="journal article" date="2019" name="Int. J. Syst. Evol. Microbiol.">
        <title>The Global Catalogue of Microorganisms (GCM) 10K type strain sequencing project: providing services to taxonomists for standard genome sequencing and annotation.</title>
        <authorList>
            <consortium name="The Broad Institute Genomics Platform"/>
            <consortium name="The Broad Institute Genome Sequencing Center for Infectious Disease"/>
            <person name="Wu L."/>
            <person name="Ma J."/>
        </authorList>
    </citation>
    <scope>NUCLEOTIDE SEQUENCE [LARGE SCALE GENOMIC DNA]</scope>
    <source>
        <strain evidence="7">CCUG 60898</strain>
    </source>
</reference>
<feature type="chain" id="PRO_5046793470" evidence="4">
    <location>
        <begin position="26"/>
        <end position="291"/>
    </location>
</feature>
<evidence type="ECO:0000256" key="2">
    <source>
        <dbReference type="ARBA" id="ARBA00022722"/>
    </source>
</evidence>
<dbReference type="InterPro" id="IPR005135">
    <property type="entry name" value="Endo/exonuclease/phosphatase"/>
</dbReference>
<evidence type="ECO:0000313" key="7">
    <source>
        <dbReference type="Proteomes" id="UP001597100"/>
    </source>
</evidence>
<dbReference type="CDD" id="cd10283">
    <property type="entry name" value="MnuA_DNase1-like"/>
    <property type="match status" value="1"/>
</dbReference>
<dbReference type="Pfam" id="PF03372">
    <property type="entry name" value="Exo_endo_phos"/>
    <property type="match status" value="1"/>
</dbReference>
<dbReference type="GO" id="GO:0004519">
    <property type="term" value="F:endonuclease activity"/>
    <property type="evidence" value="ECO:0007669"/>
    <property type="project" value="UniProtKB-KW"/>
</dbReference>
<feature type="domain" description="Endonuclease/exonuclease/phosphatase" evidence="5">
    <location>
        <begin position="30"/>
        <end position="263"/>
    </location>
</feature>
<name>A0ABW3IFK1_9FLAO</name>
<organism evidence="6 7">
    <name type="scientific">Salinimicrobium gaetbulicola</name>
    <dbReference type="NCBI Taxonomy" id="999702"/>
    <lineage>
        <taxon>Bacteria</taxon>
        <taxon>Pseudomonadati</taxon>
        <taxon>Bacteroidota</taxon>
        <taxon>Flavobacteriia</taxon>
        <taxon>Flavobacteriales</taxon>
        <taxon>Flavobacteriaceae</taxon>
        <taxon>Salinimicrobium</taxon>
    </lineage>
</organism>
<dbReference type="PANTHER" id="PTHR11371:SF31">
    <property type="entry name" value="EXTRACELLULAR NUCLEASE"/>
    <property type="match status" value="1"/>
</dbReference>
<dbReference type="Gene3D" id="3.60.10.10">
    <property type="entry name" value="Endonuclease/exonuclease/phosphatase"/>
    <property type="match status" value="1"/>
</dbReference>
<evidence type="ECO:0000256" key="3">
    <source>
        <dbReference type="ARBA" id="ARBA00022801"/>
    </source>
</evidence>
<dbReference type="EMBL" id="JBHTJP010000032">
    <property type="protein sequence ID" value="MFD0976545.1"/>
    <property type="molecule type" value="Genomic_DNA"/>
</dbReference>
<dbReference type="SMART" id="SM00476">
    <property type="entry name" value="DNaseIc"/>
    <property type="match status" value="1"/>
</dbReference>